<organism evidence="1 2">
    <name type="scientific">Pelagimonas phthalicica</name>
    <dbReference type="NCBI Taxonomy" id="1037362"/>
    <lineage>
        <taxon>Bacteria</taxon>
        <taxon>Pseudomonadati</taxon>
        <taxon>Pseudomonadota</taxon>
        <taxon>Alphaproteobacteria</taxon>
        <taxon>Rhodobacterales</taxon>
        <taxon>Roseobacteraceae</taxon>
        <taxon>Pelagimonas</taxon>
    </lineage>
</organism>
<dbReference type="InterPro" id="IPR008861">
    <property type="entry name" value="GpX-like"/>
</dbReference>
<dbReference type="EMBL" id="FXXP01000002">
    <property type="protein sequence ID" value="SMX29165.1"/>
    <property type="molecule type" value="Genomic_DNA"/>
</dbReference>
<reference evidence="2" key="1">
    <citation type="submission" date="2017-05" db="EMBL/GenBank/DDBJ databases">
        <authorList>
            <person name="Rodrigo-Torres L."/>
            <person name="Arahal R. D."/>
            <person name="Lucena T."/>
        </authorList>
    </citation>
    <scope>NUCLEOTIDE SEQUENCE [LARGE SCALE GENOMIC DNA]</scope>
    <source>
        <strain evidence="2">CECT 8649</strain>
    </source>
</reference>
<evidence type="ECO:0000313" key="2">
    <source>
        <dbReference type="Proteomes" id="UP000225972"/>
    </source>
</evidence>
<evidence type="ECO:0000313" key="1">
    <source>
        <dbReference type="EMBL" id="SMX29165.1"/>
    </source>
</evidence>
<dbReference type="Proteomes" id="UP000225972">
    <property type="component" value="Unassembled WGS sequence"/>
</dbReference>
<proteinExistence type="predicted"/>
<sequence length="86" mass="9534">MADGGYLEHKTVAGDRWDMLAWKYYGDASKQTILLEANRELYLEPIRVPDLILAPGITLKVPVLEAEQVALESDLPPWKRGGGGEP</sequence>
<name>A0A238JFH5_9RHOB</name>
<keyword evidence="2" id="KW-1185">Reference proteome</keyword>
<gene>
    <name evidence="1" type="ORF">TRP8649_03298</name>
</gene>
<dbReference type="Pfam" id="PF05489">
    <property type="entry name" value="Phage_tail_X"/>
    <property type="match status" value="1"/>
</dbReference>
<protein>
    <submittedName>
        <fullName evidence="1">Phage Tail Protein X</fullName>
    </submittedName>
</protein>
<dbReference type="RefSeq" id="WP_099247011.1">
    <property type="nucleotide sequence ID" value="NZ_FXXP01000002.1"/>
</dbReference>
<dbReference type="OrthoDB" id="8602627at2"/>
<accession>A0A238JFH5</accession>
<dbReference type="AlphaFoldDB" id="A0A238JFH5"/>